<dbReference type="InterPro" id="IPR050302">
    <property type="entry name" value="Rab_GAP_TBC_domain"/>
</dbReference>
<dbReference type="GeneID" id="103608909"/>
<evidence type="ECO:0000313" key="2">
    <source>
        <dbReference type="Proteomes" id="UP000694923"/>
    </source>
</evidence>
<feature type="region of interest" description="Disordered" evidence="1">
    <location>
        <begin position="235"/>
        <end position="269"/>
    </location>
</feature>
<gene>
    <name evidence="3" type="primary">LOC103608909</name>
</gene>
<feature type="region of interest" description="Disordered" evidence="1">
    <location>
        <begin position="151"/>
        <end position="178"/>
    </location>
</feature>
<accession>A0ABM0SF78</accession>
<dbReference type="SUPFAM" id="SSF47923">
    <property type="entry name" value="Ypt/Rab-GAP domain of gyp1p"/>
    <property type="match status" value="1"/>
</dbReference>
<evidence type="ECO:0000256" key="1">
    <source>
        <dbReference type="SAM" id="MobiDB-lite"/>
    </source>
</evidence>
<dbReference type="PANTHER" id="PTHR47219:SF25">
    <property type="entry name" value="RAB-GAP TBC DOMAIN-CONTAINING PROTEIN"/>
    <property type="match status" value="1"/>
</dbReference>
<dbReference type="InterPro" id="IPR035969">
    <property type="entry name" value="Rab-GAP_TBC_sf"/>
</dbReference>
<evidence type="ECO:0000313" key="3">
    <source>
        <dbReference type="RefSeq" id="XP_008591519.1"/>
    </source>
</evidence>
<name>A0ABM0SF78_GALVR</name>
<reference evidence="3" key="1">
    <citation type="submission" date="2025-08" db="UniProtKB">
        <authorList>
            <consortium name="RefSeq"/>
        </authorList>
    </citation>
    <scope>IDENTIFICATION</scope>
</reference>
<organism evidence="2 3">
    <name type="scientific">Galeopterus variegatus</name>
    <name type="common">Malayan flying lemur</name>
    <name type="synonym">Cynocephalus variegatus</name>
    <dbReference type="NCBI Taxonomy" id="482537"/>
    <lineage>
        <taxon>Eukaryota</taxon>
        <taxon>Metazoa</taxon>
        <taxon>Chordata</taxon>
        <taxon>Craniata</taxon>
        <taxon>Vertebrata</taxon>
        <taxon>Euteleostomi</taxon>
        <taxon>Mammalia</taxon>
        <taxon>Eutheria</taxon>
        <taxon>Euarchontoglires</taxon>
        <taxon>Dermoptera</taxon>
        <taxon>Cynocephalidae</taxon>
        <taxon>Galeopterus</taxon>
    </lineage>
</organism>
<sequence>MFSQEIQRIDLEASRTFTNHIMFRERHGIEQQALLHLPVACLCMTQNDHRSGNKLAVQCFKETPFGLTLRLWDVCLLEGEHLLAAVACATLEVHRKHLQKLPLEDTHGFLHDQLSVDWVLDDDNEVLRHLQAPMAELHRVKCDLPPPPDCRNVLSVRPGRPRSNQEHSRDPGPWGLSQKDQIGSVWKLTTSAFLSAAPEEFPRKALSLELVSPAPSPRLAFLSVETLPKNKVLALSGPPAQGQQLREAEAQWQEGTSAEPRAVTLSLGP</sequence>
<proteinExistence type="predicted"/>
<dbReference type="Gene3D" id="1.10.472.80">
    <property type="entry name" value="Ypt/Rab-GAP domain of gyp1p, domain 3"/>
    <property type="match status" value="1"/>
</dbReference>
<keyword evidence="2" id="KW-1185">Reference proteome</keyword>
<protein>
    <submittedName>
        <fullName evidence="3">Ubiquitin carboxyl-terminal hydrolase 6-like</fullName>
    </submittedName>
</protein>
<dbReference type="PANTHER" id="PTHR47219">
    <property type="entry name" value="RAB GTPASE-ACTIVATING PROTEIN 1-LIKE"/>
    <property type="match status" value="1"/>
</dbReference>
<dbReference type="Proteomes" id="UP000694923">
    <property type="component" value="Unplaced"/>
</dbReference>
<dbReference type="RefSeq" id="XP_008591519.1">
    <property type="nucleotide sequence ID" value="XM_008593297.1"/>
</dbReference>